<organism evidence="8 9">
    <name type="scientific">Carboxydothermus ferrireducens DSM 11255</name>
    <dbReference type="NCBI Taxonomy" id="1119529"/>
    <lineage>
        <taxon>Bacteria</taxon>
        <taxon>Bacillati</taxon>
        <taxon>Bacillota</taxon>
        <taxon>Clostridia</taxon>
        <taxon>Thermoanaerobacterales</taxon>
        <taxon>Thermoanaerobacteraceae</taxon>
        <taxon>Carboxydothermus</taxon>
    </lineage>
</organism>
<evidence type="ECO:0000256" key="5">
    <source>
        <dbReference type="HAMAP-Rule" id="MF_01334"/>
    </source>
</evidence>
<dbReference type="NCBIfam" id="TIGR00731">
    <property type="entry name" value="bL25_bact_ctc"/>
    <property type="match status" value="1"/>
</dbReference>
<evidence type="ECO:0000259" key="7">
    <source>
        <dbReference type="Pfam" id="PF14693"/>
    </source>
</evidence>
<evidence type="ECO:0000256" key="1">
    <source>
        <dbReference type="ARBA" id="ARBA00022730"/>
    </source>
</evidence>
<gene>
    <name evidence="5" type="primary">rplY</name>
    <name evidence="5" type="synonym">ctc</name>
    <name evidence="8" type="ORF">HDG70_001108</name>
</gene>
<dbReference type="InterPro" id="IPR020056">
    <property type="entry name" value="Rbsml_bL25/Gln-tRNA_synth_N"/>
</dbReference>
<keyword evidence="9" id="KW-1185">Reference proteome</keyword>
<comment type="function">
    <text evidence="5">This is one of the proteins that binds to the 5S RNA in the ribosome where it forms part of the central protuberance.</text>
</comment>
<dbReference type="Gene3D" id="2.170.120.20">
    <property type="entry name" value="Ribosomal protein L25, beta domain"/>
    <property type="match status" value="1"/>
</dbReference>
<feature type="domain" description="Large ribosomal subunit protein bL25 beta" evidence="7">
    <location>
        <begin position="96"/>
        <end position="179"/>
    </location>
</feature>
<evidence type="ECO:0000256" key="2">
    <source>
        <dbReference type="ARBA" id="ARBA00022884"/>
    </source>
</evidence>
<dbReference type="PANTHER" id="PTHR33284:SF1">
    <property type="entry name" value="RIBOSOMAL PROTEIN L25_GLN-TRNA SYNTHETASE, ANTI-CODON-BINDING DOMAIN-CONTAINING PROTEIN"/>
    <property type="match status" value="1"/>
</dbReference>
<comment type="similarity">
    <text evidence="5">Belongs to the bacterial ribosomal protein bL25 family. CTC subfamily.</text>
</comment>
<keyword evidence="1 5" id="KW-0699">rRNA-binding</keyword>
<dbReference type="Gene3D" id="2.40.240.10">
    <property type="entry name" value="Ribosomal Protein L25, Chain P"/>
    <property type="match status" value="1"/>
</dbReference>
<dbReference type="EMBL" id="JACCBS010000002">
    <property type="protein sequence ID" value="NYE57393.1"/>
    <property type="molecule type" value="Genomic_DNA"/>
</dbReference>
<dbReference type="InterPro" id="IPR001021">
    <property type="entry name" value="Ribosomal_bL25_long"/>
</dbReference>
<dbReference type="RefSeq" id="WP_011343143.1">
    <property type="nucleotide sequence ID" value="NZ_ATYG01000004.1"/>
</dbReference>
<evidence type="ECO:0000256" key="4">
    <source>
        <dbReference type="ARBA" id="ARBA00023274"/>
    </source>
</evidence>
<dbReference type="HAMAP" id="MF_01334">
    <property type="entry name" value="Ribosomal_bL25_CTC"/>
    <property type="match status" value="1"/>
</dbReference>
<evidence type="ECO:0000256" key="3">
    <source>
        <dbReference type="ARBA" id="ARBA00022980"/>
    </source>
</evidence>
<dbReference type="PANTHER" id="PTHR33284">
    <property type="entry name" value="RIBOSOMAL PROTEIN L25/GLN-TRNA SYNTHETASE, ANTI-CODON-BINDING DOMAIN-CONTAINING PROTEIN"/>
    <property type="match status" value="1"/>
</dbReference>
<dbReference type="InterPro" id="IPR020930">
    <property type="entry name" value="Ribosomal_uL5_bac-type"/>
</dbReference>
<keyword evidence="3 5" id="KW-0689">Ribosomal protein</keyword>
<comment type="subunit">
    <text evidence="5">Part of the 50S ribosomal subunit; part of the 5S rRNA/L5/L18/L25 subcomplex. Contacts the 5S rRNA. Binds to the 5S rRNA independently of L5 and L18.</text>
</comment>
<proteinExistence type="inferred from homology"/>
<comment type="caution">
    <text evidence="8">The sequence shown here is derived from an EMBL/GenBank/DDBJ whole genome shotgun (WGS) entry which is preliminary data.</text>
</comment>
<dbReference type="InterPro" id="IPR011035">
    <property type="entry name" value="Ribosomal_bL25/Gln-tRNA_synth"/>
</dbReference>
<dbReference type="Pfam" id="PF01386">
    <property type="entry name" value="Ribosomal_L25p"/>
    <property type="match status" value="1"/>
</dbReference>
<dbReference type="Proteomes" id="UP000604066">
    <property type="component" value="Unassembled WGS sequence"/>
</dbReference>
<dbReference type="InterPro" id="IPR037121">
    <property type="entry name" value="Ribosomal_bL25_C"/>
</dbReference>
<accession>A0ABX2R887</accession>
<dbReference type="SUPFAM" id="SSF50715">
    <property type="entry name" value="Ribosomal protein L25-like"/>
    <property type="match status" value="1"/>
</dbReference>
<name>A0ABX2R887_9THEO</name>
<evidence type="ECO:0000259" key="6">
    <source>
        <dbReference type="Pfam" id="PF01386"/>
    </source>
</evidence>
<dbReference type="InterPro" id="IPR029751">
    <property type="entry name" value="Ribosomal_L25_dom"/>
</dbReference>
<sequence>MEKITASVRLKKTRGERNRLLKEGKVPGVMYGKNIEPVAVAVNARELESLVERGLKLFELSVEGKTQRVLVKELQHHPVTGKLIHVDFQVVESGRKIRQLVPVELYGEPAGVKAGGILEHGLSEVTVECLPEDLPEFIEADVSKLEVGDCLRVKDLELPPGVRVIEDPESIIALISAPRDYVEEEEETTTSAPEATA</sequence>
<keyword evidence="2 5" id="KW-0694">RNA-binding</keyword>
<evidence type="ECO:0000313" key="8">
    <source>
        <dbReference type="EMBL" id="NYE57393.1"/>
    </source>
</evidence>
<feature type="domain" description="Large ribosomal subunit protein bL25 L25" evidence="6">
    <location>
        <begin position="4"/>
        <end position="88"/>
    </location>
</feature>
<reference evidence="8 9" key="1">
    <citation type="submission" date="2020-07" db="EMBL/GenBank/DDBJ databases">
        <title>Genomic Encyclopedia of Type Strains, Phase III (KMG-III): the genomes of soil and plant-associated and newly described type strains.</title>
        <authorList>
            <person name="Whitman W."/>
        </authorList>
    </citation>
    <scope>NUCLEOTIDE SEQUENCE [LARGE SCALE GENOMIC DNA]</scope>
    <source>
        <strain evidence="8 9">DSM 11255</strain>
    </source>
</reference>
<dbReference type="GO" id="GO:0005840">
    <property type="term" value="C:ribosome"/>
    <property type="evidence" value="ECO:0007669"/>
    <property type="project" value="UniProtKB-KW"/>
</dbReference>
<protein>
    <recommendedName>
        <fullName evidence="5">Large ribosomal subunit protein bL25</fullName>
    </recommendedName>
    <alternativeName>
        <fullName evidence="5">General stress protein CTC</fullName>
    </alternativeName>
</protein>
<dbReference type="InterPro" id="IPR020057">
    <property type="entry name" value="Ribosomal_bL25_b-dom"/>
</dbReference>
<dbReference type="Pfam" id="PF14693">
    <property type="entry name" value="Ribosomal_TL5_C"/>
    <property type="match status" value="1"/>
</dbReference>
<keyword evidence="4 5" id="KW-0687">Ribonucleoprotein</keyword>
<dbReference type="CDD" id="cd00495">
    <property type="entry name" value="Ribosomal_L25_TL5_CTC"/>
    <property type="match status" value="1"/>
</dbReference>
<evidence type="ECO:0000313" key="9">
    <source>
        <dbReference type="Proteomes" id="UP000604066"/>
    </source>
</evidence>